<keyword evidence="9" id="KW-0460">Magnesium</keyword>
<evidence type="ECO:0000256" key="9">
    <source>
        <dbReference type="ARBA" id="ARBA00022842"/>
    </source>
</evidence>
<sequence length="135" mass="15470">MEVTTQSASQTQKFGQEFANKLRGGEVVALVGDLGSGKTTFVQGLAKGLGVKQRIISPTFILMRNYNHFYHLDLYRLEDNVWEEVKNLGVEEIWDNPDNVVVIEWAEKIHDHLPKDVIWIQFESEGKNKRGITIR</sequence>
<evidence type="ECO:0000256" key="5">
    <source>
        <dbReference type="ARBA" id="ARBA00022694"/>
    </source>
</evidence>
<dbReference type="InterPro" id="IPR003442">
    <property type="entry name" value="T6A_TsaE"/>
</dbReference>
<keyword evidence="6" id="KW-0479">Metal-binding</keyword>
<keyword evidence="11" id="KW-0808">Transferase</keyword>
<dbReference type="AlphaFoldDB" id="A0A1F8C1X9"/>
<keyword evidence="5" id="KW-0819">tRNA processing</keyword>
<evidence type="ECO:0000256" key="1">
    <source>
        <dbReference type="ARBA" id="ARBA00004496"/>
    </source>
</evidence>
<evidence type="ECO:0000256" key="8">
    <source>
        <dbReference type="ARBA" id="ARBA00022840"/>
    </source>
</evidence>
<dbReference type="PANTHER" id="PTHR33540:SF2">
    <property type="entry name" value="TRNA THREONYLCARBAMOYLADENOSINE BIOSYNTHESIS PROTEIN TSAE"/>
    <property type="match status" value="1"/>
</dbReference>
<gene>
    <name evidence="11" type="ORF">A2975_04745</name>
</gene>
<protein>
    <recommendedName>
        <fullName evidence="3">tRNA threonylcarbamoyladenosine biosynthesis protein TsaE</fullName>
    </recommendedName>
    <alternativeName>
        <fullName evidence="10">t(6)A37 threonylcarbamoyladenosine biosynthesis protein TsaE</fullName>
    </alternativeName>
</protein>
<evidence type="ECO:0000256" key="6">
    <source>
        <dbReference type="ARBA" id="ARBA00022723"/>
    </source>
</evidence>
<dbReference type="Proteomes" id="UP000178429">
    <property type="component" value="Unassembled WGS sequence"/>
</dbReference>
<evidence type="ECO:0000256" key="7">
    <source>
        <dbReference type="ARBA" id="ARBA00022741"/>
    </source>
</evidence>
<evidence type="ECO:0000313" key="11">
    <source>
        <dbReference type="EMBL" id="OGM70347.1"/>
    </source>
</evidence>
<evidence type="ECO:0000313" key="12">
    <source>
        <dbReference type="Proteomes" id="UP000178429"/>
    </source>
</evidence>
<evidence type="ECO:0000256" key="2">
    <source>
        <dbReference type="ARBA" id="ARBA00007599"/>
    </source>
</evidence>
<dbReference type="PANTHER" id="PTHR33540">
    <property type="entry name" value="TRNA THREONYLCARBAMOYLADENOSINE BIOSYNTHESIS PROTEIN TSAE"/>
    <property type="match status" value="1"/>
</dbReference>
<keyword evidence="7" id="KW-0547">Nucleotide-binding</keyword>
<reference evidence="11 12" key="1">
    <citation type="journal article" date="2016" name="Nat. Commun.">
        <title>Thousands of microbial genomes shed light on interconnected biogeochemical processes in an aquifer system.</title>
        <authorList>
            <person name="Anantharaman K."/>
            <person name="Brown C.T."/>
            <person name="Hug L.A."/>
            <person name="Sharon I."/>
            <person name="Castelle C.J."/>
            <person name="Probst A.J."/>
            <person name="Thomas B.C."/>
            <person name="Singh A."/>
            <person name="Wilkins M.J."/>
            <person name="Karaoz U."/>
            <person name="Brodie E.L."/>
            <person name="Williams K.H."/>
            <person name="Hubbard S.S."/>
            <person name="Banfield J.F."/>
        </authorList>
    </citation>
    <scope>NUCLEOTIDE SEQUENCE [LARGE SCALE GENOMIC DNA]</scope>
</reference>
<dbReference type="InterPro" id="IPR027417">
    <property type="entry name" value="P-loop_NTPase"/>
</dbReference>
<comment type="subcellular location">
    <subcellularLocation>
        <location evidence="1">Cytoplasm</location>
    </subcellularLocation>
</comment>
<evidence type="ECO:0000256" key="4">
    <source>
        <dbReference type="ARBA" id="ARBA00022490"/>
    </source>
</evidence>
<comment type="caution">
    <text evidence="11">The sequence shown here is derived from an EMBL/GenBank/DDBJ whole genome shotgun (WGS) entry which is preliminary data.</text>
</comment>
<dbReference type="GO" id="GO:0005524">
    <property type="term" value="F:ATP binding"/>
    <property type="evidence" value="ECO:0007669"/>
    <property type="project" value="UniProtKB-KW"/>
</dbReference>
<dbReference type="STRING" id="1802525.A2975_04745"/>
<dbReference type="Gene3D" id="3.40.50.300">
    <property type="entry name" value="P-loop containing nucleotide triphosphate hydrolases"/>
    <property type="match status" value="1"/>
</dbReference>
<proteinExistence type="inferred from homology"/>
<comment type="similarity">
    <text evidence="2">Belongs to the TsaE family.</text>
</comment>
<name>A0A1F8C1X9_9BACT</name>
<keyword evidence="8" id="KW-0067">ATP-binding</keyword>
<dbReference type="GO" id="GO:0005737">
    <property type="term" value="C:cytoplasm"/>
    <property type="evidence" value="ECO:0007669"/>
    <property type="project" value="UniProtKB-SubCell"/>
</dbReference>
<dbReference type="EMBL" id="MGHL01000006">
    <property type="protein sequence ID" value="OGM70347.1"/>
    <property type="molecule type" value="Genomic_DNA"/>
</dbReference>
<evidence type="ECO:0000256" key="10">
    <source>
        <dbReference type="ARBA" id="ARBA00032441"/>
    </source>
</evidence>
<keyword evidence="4" id="KW-0963">Cytoplasm</keyword>
<dbReference type="Pfam" id="PF02367">
    <property type="entry name" value="TsaE"/>
    <property type="match status" value="1"/>
</dbReference>
<dbReference type="GO" id="GO:0002949">
    <property type="term" value="P:tRNA threonylcarbamoyladenosine modification"/>
    <property type="evidence" value="ECO:0007669"/>
    <property type="project" value="InterPro"/>
</dbReference>
<accession>A0A1F8C1X9</accession>
<dbReference type="GO" id="GO:0016740">
    <property type="term" value="F:transferase activity"/>
    <property type="evidence" value="ECO:0007669"/>
    <property type="project" value="UniProtKB-KW"/>
</dbReference>
<organism evidence="11 12">
    <name type="scientific">Candidatus Woesebacteria bacterium RIFCSPLOWO2_01_FULL_44_14</name>
    <dbReference type="NCBI Taxonomy" id="1802525"/>
    <lineage>
        <taxon>Bacteria</taxon>
        <taxon>Candidatus Woeseibacteriota</taxon>
    </lineage>
</organism>
<dbReference type="GO" id="GO:0046872">
    <property type="term" value="F:metal ion binding"/>
    <property type="evidence" value="ECO:0007669"/>
    <property type="project" value="UniProtKB-KW"/>
</dbReference>
<evidence type="ECO:0000256" key="3">
    <source>
        <dbReference type="ARBA" id="ARBA00019010"/>
    </source>
</evidence>
<dbReference type="SUPFAM" id="SSF52540">
    <property type="entry name" value="P-loop containing nucleoside triphosphate hydrolases"/>
    <property type="match status" value="1"/>
</dbReference>
<dbReference type="NCBIfam" id="TIGR00150">
    <property type="entry name" value="T6A_YjeE"/>
    <property type="match status" value="1"/>
</dbReference>